<keyword evidence="1" id="KW-0813">Transport</keyword>
<proteinExistence type="predicted"/>
<dbReference type="Gene3D" id="3.40.50.300">
    <property type="entry name" value="P-loop containing nucleotide triphosphate hydrolases"/>
    <property type="match status" value="1"/>
</dbReference>
<reference evidence="5 6" key="1">
    <citation type="submission" date="2019-06" db="EMBL/GenBank/DDBJ databases">
        <title>Sequencing the genomes of 1000 actinobacteria strains.</title>
        <authorList>
            <person name="Klenk H.-P."/>
        </authorList>
    </citation>
    <scope>NUCLEOTIDE SEQUENCE [LARGE SCALE GENOMIC DNA]</scope>
    <source>
        <strain evidence="5 6">DSM 43866</strain>
    </source>
</reference>
<keyword evidence="6" id="KW-1185">Reference proteome</keyword>
<dbReference type="Pfam" id="PF00005">
    <property type="entry name" value="ABC_tran"/>
    <property type="match status" value="1"/>
</dbReference>
<dbReference type="PROSITE" id="PS00211">
    <property type="entry name" value="ABC_TRANSPORTER_1"/>
    <property type="match status" value="1"/>
</dbReference>
<sequence length="198" mass="21208">MRLEAEKLGHSFGDVVIFQDVSFAIDSGEMVALRGPSGSGKSTLLSILSGSVTPTRGRVIRAGDCRVGWVFQNPHGVSRRTVLDHVVLPLLARGARRAEAERTARGVLAEFRLGELTDSPFRSLSGGEAQRLMLARALTSSPDLLLVDEPTAQLDPVSAATVVQVLGSLRDRGVMVLVATHDDRVGEACTRSIHMGNR</sequence>
<accession>A0A561VSU6</accession>
<dbReference type="InterPro" id="IPR027417">
    <property type="entry name" value="P-loop_NTPase"/>
</dbReference>
<keyword evidence="5" id="KW-0449">Lipoprotein</keyword>
<feature type="domain" description="ABC transporter" evidence="4">
    <location>
        <begin position="3"/>
        <end position="197"/>
    </location>
</feature>
<protein>
    <submittedName>
        <fullName evidence="5">Putative ABC transport system ATP-binding protein/lipoprotein-releasing system ATP-binding protein</fullName>
    </submittedName>
</protein>
<evidence type="ECO:0000256" key="2">
    <source>
        <dbReference type="ARBA" id="ARBA00022741"/>
    </source>
</evidence>
<dbReference type="GO" id="GO:0005524">
    <property type="term" value="F:ATP binding"/>
    <property type="evidence" value="ECO:0007669"/>
    <property type="project" value="UniProtKB-KW"/>
</dbReference>
<dbReference type="GO" id="GO:0016887">
    <property type="term" value="F:ATP hydrolysis activity"/>
    <property type="evidence" value="ECO:0007669"/>
    <property type="project" value="InterPro"/>
</dbReference>
<dbReference type="InterPro" id="IPR003593">
    <property type="entry name" value="AAA+_ATPase"/>
</dbReference>
<keyword evidence="3 5" id="KW-0067">ATP-binding</keyword>
<evidence type="ECO:0000259" key="4">
    <source>
        <dbReference type="PROSITE" id="PS50893"/>
    </source>
</evidence>
<dbReference type="SMART" id="SM00382">
    <property type="entry name" value="AAA"/>
    <property type="match status" value="1"/>
</dbReference>
<keyword evidence="2" id="KW-0547">Nucleotide-binding</keyword>
<dbReference type="OrthoDB" id="4425833at2"/>
<dbReference type="RefSeq" id="WP_122980629.1">
    <property type="nucleotide sequence ID" value="NZ_BOMX01000004.1"/>
</dbReference>
<comment type="caution">
    <text evidence="5">The sequence shown here is derived from an EMBL/GenBank/DDBJ whole genome shotgun (WGS) entry which is preliminary data.</text>
</comment>
<dbReference type="AlphaFoldDB" id="A0A561VSU6"/>
<dbReference type="PANTHER" id="PTHR42788:SF13">
    <property type="entry name" value="ALIPHATIC SULFONATES IMPORT ATP-BINDING PROTEIN SSUB"/>
    <property type="match status" value="1"/>
</dbReference>
<dbReference type="EMBL" id="VIWY01000004">
    <property type="protein sequence ID" value="TWG14702.1"/>
    <property type="molecule type" value="Genomic_DNA"/>
</dbReference>
<dbReference type="InterPro" id="IPR003439">
    <property type="entry name" value="ABC_transporter-like_ATP-bd"/>
</dbReference>
<evidence type="ECO:0000313" key="6">
    <source>
        <dbReference type="Proteomes" id="UP000320239"/>
    </source>
</evidence>
<dbReference type="Proteomes" id="UP000320239">
    <property type="component" value="Unassembled WGS sequence"/>
</dbReference>
<dbReference type="SUPFAM" id="SSF52540">
    <property type="entry name" value="P-loop containing nucleoside triphosphate hydrolases"/>
    <property type="match status" value="1"/>
</dbReference>
<dbReference type="PANTHER" id="PTHR42788">
    <property type="entry name" value="TAURINE IMPORT ATP-BINDING PROTEIN-RELATED"/>
    <property type="match status" value="1"/>
</dbReference>
<evidence type="ECO:0000256" key="1">
    <source>
        <dbReference type="ARBA" id="ARBA00022448"/>
    </source>
</evidence>
<dbReference type="InterPro" id="IPR017871">
    <property type="entry name" value="ABC_transporter-like_CS"/>
</dbReference>
<evidence type="ECO:0000313" key="5">
    <source>
        <dbReference type="EMBL" id="TWG14702.1"/>
    </source>
</evidence>
<gene>
    <name evidence="5" type="ORF">FHX34_1041008</name>
</gene>
<name>A0A561VSU6_ACTTI</name>
<dbReference type="PROSITE" id="PS50893">
    <property type="entry name" value="ABC_TRANSPORTER_2"/>
    <property type="match status" value="1"/>
</dbReference>
<organism evidence="5 6">
    <name type="scientific">Actinoplanes teichomyceticus</name>
    <dbReference type="NCBI Taxonomy" id="1867"/>
    <lineage>
        <taxon>Bacteria</taxon>
        <taxon>Bacillati</taxon>
        <taxon>Actinomycetota</taxon>
        <taxon>Actinomycetes</taxon>
        <taxon>Micromonosporales</taxon>
        <taxon>Micromonosporaceae</taxon>
        <taxon>Actinoplanes</taxon>
    </lineage>
</organism>
<dbReference type="InterPro" id="IPR050166">
    <property type="entry name" value="ABC_transporter_ATP-bind"/>
</dbReference>
<evidence type="ECO:0000256" key="3">
    <source>
        <dbReference type="ARBA" id="ARBA00022840"/>
    </source>
</evidence>